<protein>
    <submittedName>
        <fullName evidence="1">Uncharacterized protein</fullName>
    </submittedName>
</protein>
<feature type="non-terminal residue" evidence="1">
    <location>
        <position position="1"/>
    </location>
</feature>
<dbReference type="AlphaFoldDB" id="A0A699I259"/>
<organism evidence="1">
    <name type="scientific">Tanacetum cinerariifolium</name>
    <name type="common">Dalmatian daisy</name>
    <name type="synonym">Chrysanthemum cinerariifolium</name>
    <dbReference type="NCBI Taxonomy" id="118510"/>
    <lineage>
        <taxon>Eukaryota</taxon>
        <taxon>Viridiplantae</taxon>
        <taxon>Streptophyta</taxon>
        <taxon>Embryophyta</taxon>
        <taxon>Tracheophyta</taxon>
        <taxon>Spermatophyta</taxon>
        <taxon>Magnoliopsida</taxon>
        <taxon>eudicotyledons</taxon>
        <taxon>Gunneridae</taxon>
        <taxon>Pentapetalae</taxon>
        <taxon>asterids</taxon>
        <taxon>campanulids</taxon>
        <taxon>Asterales</taxon>
        <taxon>Asteraceae</taxon>
        <taxon>Asteroideae</taxon>
        <taxon>Anthemideae</taxon>
        <taxon>Anthemidinae</taxon>
        <taxon>Tanacetum</taxon>
    </lineage>
</organism>
<proteinExistence type="predicted"/>
<gene>
    <name evidence="1" type="ORF">Tci_477578</name>
</gene>
<comment type="caution">
    <text evidence="1">The sequence shown here is derived from an EMBL/GenBank/DDBJ whole genome shotgun (WGS) entry which is preliminary data.</text>
</comment>
<reference evidence="1" key="1">
    <citation type="journal article" date="2019" name="Sci. Rep.">
        <title>Draft genome of Tanacetum cinerariifolium, the natural source of mosquito coil.</title>
        <authorList>
            <person name="Yamashiro T."/>
            <person name="Shiraishi A."/>
            <person name="Satake H."/>
            <person name="Nakayama K."/>
        </authorList>
    </citation>
    <scope>NUCLEOTIDE SEQUENCE</scope>
</reference>
<evidence type="ECO:0000313" key="1">
    <source>
        <dbReference type="EMBL" id="GEZ05605.1"/>
    </source>
</evidence>
<accession>A0A699I259</accession>
<dbReference type="EMBL" id="BKCJ010236296">
    <property type="protein sequence ID" value="GEZ05605.1"/>
    <property type="molecule type" value="Genomic_DNA"/>
</dbReference>
<sequence>VVATSSTEAEYVAAVAQSSMKSLKRNLHVTNILSAGYITTPQMVLNSPCQTQIKN</sequence>
<name>A0A699I259_TANCI</name>